<evidence type="ECO:0000313" key="4">
    <source>
        <dbReference type="Proteomes" id="UP000073492"/>
    </source>
</evidence>
<comment type="caution">
    <text evidence="3">The sequence shown here is derived from an EMBL/GenBank/DDBJ whole genome shotgun (WGS) entry which is preliminary data.</text>
</comment>
<evidence type="ECO:0000256" key="1">
    <source>
        <dbReference type="SAM" id="MobiDB-lite"/>
    </source>
</evidence>
<dbReference type="Proteomes" id="UP000073492">
    <property type="component" value="Unassembled WGS sequence"/>
</dbReference>
<feature type="compositionally biased region" description="Low complexity" evidence="1">
    <location>
        <begin position="23"/>
        <end position="35"/>
    </location>
</feature>
<gene>
    <name evidence="3" type="ORF">AC579_9166</name>
</gene>
<keyword evidence="2" id="KW-0472">Membrane</keyword>
<accession>A0A139GT15</accession>
<reference evidence="3 4" key="1">
    <citation type="submission" date="2015-07" db="EMBL/GenBank/DDBJ databases">
        <title>Comparative genomics of the Sigatoka disease complex on banana suggests a link between parallel evolutionary changes in Pseudocercospora fijiensis and Pseudocercospora eumusae and increased virulence on the banana host.</title>
        <authorList>
            <person name="Chang T.-C."/>
            <person name="Salvucci A."/>
            <person name="Crous P.W."/>
            <person name="Stergiopoulos I."/>
        </authorList>
    </citation>
    <scope>NUCLEOTIDE SEQUENCE [LARGE SCALE GENOMIC DNA]</scope>
    <source>
        <strain evidence="3 4">CBS 116634</strain>
    </source>
</reference>
<proteinExistence type="predicted"/>
<sequence length="213" mass="22319">MADLLGGALSAVVGLEGVDGDQPTATATTPVEPIVPATPPPPTAGNTGAPKQDPTLQPTATSSIVPQIAIPSSQTLPGIVTVTREPIVTSAATSVPDQTNSSNTGAIAAGVIACFAAVGIIIAIILWRWRRKHTPENFQQLDETSSIFHAGASTRKGILPYSSDSVYPVEKLELQPVLHEMPDTSTRAEMDGGQMYHAYKLPLGQMADENNRD</sequence>
<keyword evidence="2" id="KW-1133">Transmembrane helix</keyword>
<feature type="region of interest" description="Disordered" evidence="1">
    <location>
        <begin position="18"/>
        <end position="60"/>
    </location>
</feature>
<name>A0A139GT15_9PEZI</name>
<evidence type="ECO:0000313" key="3">
    <source>
        <dbReference type="EMBL" id="KXS93338.1"/>
    </source>
</evidence>
<organism evidence="3 4">
    <name type="scientific">Pseudocercospora musae</name>
    <dbReference type="NCBI Taxonomy" id="113226"/>
    <lineage>
        <taxon>Eukaryota</taxon>
        <taxon>Fungi</taxon>
        <taxon>Dikarya</taxon>
        <taxon>Ascomycota</taxon>
        <taxon>Pezizomycotina</taxon>
        <taxon>Dothideomycetes</taxon>
        <taxon>Dothideomycetidae</taxon>
        <taxon>Mycosphaerellales</taxon>
        <taxon>Mycosphaerellaceae</taxon>
        <taxon>Pseudocercospora</taxon>
    </lineage>
</organism>
<dbReference type="EMBL" id="LFZO01001616">
    <property type="protein sequence ID" value="KXS93338.1"/>
    <property type="molecule type" value="Genomic_DNA"/>
</dbReference>
<keyword evidence="4" id="KW-1185">Reference proteome</keyword>
<feature type="transmembrane region" description="Helical" evidence="2">
    <location>
        <begin position="106"/>
        <end position="127"/>
    </location>
</feature>
<protein>
    <submittedName>
        <fullName evidence="3">Uncharacterized protein</fullName>
    </submittedName>
</protein>
<dbReference type="AlphaFoldDB" id="A0A139GT15"/>
<keyword evidence="2" id="KW-0812">Transmembrane</keyword>
<evidence type="ECO:0000256" key="2">
    <source>
        <dbReference type="SAM" id="Phobius"/>
    </source>
</evidence>